<protein>
    <submittedName>
        <fullName evidence="2">YesL family protein</fullName>
    </submittedName>
</protein>
<dbReference type="InterPro" id="IPR006938">
    <property type="entry name" value="DUF624"/>
</dbReference>
<dbReference type="Proteomes" id="UP001589793">
    <property type="component" value="Unassembled WGS sequence"/>
</dbReference>
<dbReference type="EMBL" id="JBHLSV010000020">
    <property type="protein sequence ID" value="MFC0675179.1"/>
    <property type="molecule type" value="Genomic_DNA"/>
</dbReference>
<evidence type="ECO:0000256" key="1">
    <source>
        <dbReference type="SAM" id="Phobius"/>
    </source>
</evidence>
<keyword evidence="1" id="KW-0812">Transmembrane</keyword>
<feature type="transmembrane region" description="Helical" evidence="1">
    <location>
        <begin position="12"/>
        <end position="39"/>
    </location>
</feature>
<sequence length="225" mass="24398">MTGIALGYERFARVVLMIFVVQIAFLVHMVLGAVLAGFFPSVAATTSTFRTWVLAEDRSWSMAQTWTVFHRAWSDDLGPANAFGWPQLVVGLFLAWEYYVVNWNDTGITGIAVSGLLLVAGVAYGVFAAVSWVVRAHLAGTAGWIVRVSLRLVVVRPVCTVAIATLLLATAWVWWTWPGILMTFGLSAPIFGVVVAVHAFGRLPGMGLHRTDHLADARKDAAPSA</sequence>
<keyword evidence="1" id="KW-0472">Membrane</keyword>
<evidence type="ECO:0000313" key="3">
    <source>
        <dbReference type="Proteomes" id="UP001589793"/>
    </source>
</evidence>
<feature type="transmembrane region" description="Helical" evidence="1">
    <location>
        <begin position="180"/>
        <end position="200"/>
    </location>
</feature>
<feature type="transmembrane region" description="Helical" evidence="1">
    <location>
        <begin position="154"/>
        <end position="174"/>
    </location>
</feature>
<dbReference type="Pfam" id="PF04854">
    <property type="entry name" value="DUF624"/>
    <property type="match status" value="1"/>
</dbReference>
<gene>
    <name evidence="2" type="ORF">ACFFF6_14540</name>
</gene>
<organism evidence="2 3">
    <name type="scientific">Brachybacterium hainanense</name>
    <dbReference type="NCBI Taxonomy" id="1541174"/>
    <lineage>
        <taxon>Bacteria</taxon>
        <taxon>Bacillati</taxon>
        <taxon>Actinomycetota</taxon>
        <taxon>Actinomycetes</taxon>
        <taxon>Micrococcales</taxon>
        <taxon>Dermabacteraceae</taxon>
        <taxon>Brachybacterium</taxon>
    </lineage>
</organism>
<dbReference type="RefSeq" id="WP_376981973.1">
    <property type="nucleotide sequence ID" value="NZ_JBHLSV010000020.1"/>
</dbReference>
<comment type="caution">
    <text evidence="2">The sequence shown here is derived from an EMBL/GenBank/DDBJ whole genome shotgun (WGS) entry which is preliminary data.</text>
</comment>
<reference evidence="2 3" key="1">
    <citation type="submission" date="2024-09" db="EMBL/GenBank/DDBJ databases">
        <authorList>
            <person name="Sun Q."/>
            <person name="Mori K."/>
        </authorList>
    </citation>
    <scope>NUCLEOTIDE SEQUENCE [LARGE SCALE GENOMIC DNA]</scope>
    <source>
        <strain evidence="2 3">CICC 10874</strain>
    </source>
</reference>
<keyword evidence="3" id="KW-1185">Reference proteome</keyword>
<proteinExistence type="predicted"/>
<name>A0ABV6RDY1_9MICO</name>
<evidence type="ECO:0000313" key="2">
    <source>
        <dbReference type="EMBL" id="MFC0675179.1"/>
    </source>
</evidence>
<keyword evidence="1" id="KW-1133">Transmembrane helix</keyword>
<accession>A0ABV6RDY1</accession>
<feature type="transmembrane region" description="Helical" evidence="1">
    <location>
        <begin position="108"/>
        <end position="134"/>
    </location>
</feature>